<dbReference type="EMBL" id="BGZK01000165">
    <property type="protein sequence ID" value="GBP24707.1"/>
    <property type="molecule type" value="Genomic_DNA"/>
</dbReference>
<gene>
    <name evidence="1" type="ORF">EVAR_79554_1</name>
</gene>
<sequence length="128" mass="14122">MTSSATTVSTASFPRLLVSFRDQRGCLEARGLDILASLPKLYKINSRYGRSVGTAARALRLFVFMADGAAPPTTAKGQSEKLDGPVTYRHVDNPLPVRSQPPPISDTRFRWNLVSINSINSNFYTIYV</sequence>
<proteinExistence type="predicted"/>
<evidence type="ECO:0000313" key="1">
    <source>
        <dbReference type="EMBL" id="GBP24707.1"/>
    </source>
</evidence>
<reference evidence="1 2" key="1">
    <citation type="journal article" date="2019" name="Commun. Biol.">
        <title>The bagworm genome reveals a unique fibroin gene that provides high tensile strength.</title>
        <authorList>
            <person name="Kono N."/>
            <person name="Nakamura H."/>
            <person name="Ohtoshi R."/>
            <person name="Tomita M."/>
            <person name="Numata K."/>
            <person name="Arakawa K."/>
        </authorList>
    </citation>
    <scope>NUCLEOTIDE SEQUENCE [LARGE SCALE GENOMIC DNA]</scope>
</reference>
<comment type="caution">
    <text evidence="1">The sequence shown here is derived from an EMBL/GenBank/DDBJ whole genome shotgun (WGS) entry which is preliminary data.</text>
</comment>
<keyword evidence="2" id="KW-1185">Reference proteome</keyword>
<dbReference type="AlphaFoldDB" id="A0A4C1UF16"/>
<organism evidence="1 2">
    <name type="scientific">Eumeta variegata</name>
    <name type="common">Bagworm moth</name>
    <name type="synonym">Eumeta japonica</name>
    <dbReference type="NCBI Taxonomy" id="151549"/>
    <lineage>
        <taxon>Eukaryota</taxon>
        <taxon>Metazoa</taxon>
        <taxon>Ecdysozoa</taxon>
        <taxon>Arthropoda</taxon>
        <taxon>Hexapoda</taxon>
        <taxon>Insecta</taxon>
        <taxon>Pterygota</taxon>
        <taxon>Neoptera</taxon>
        <taxon>Endopterygota</taxon>
        <taxon>Lepidoptera</taxon>
        <taxon>Glossata</taxon>
        <taxon>Ditrysia</taxon>
        <taxon>Tineoidea</taxon>
        <taxon>Psychidae</taxon>
        <taxon>Oiketicinae</taxon>
        <taxon>Eumeta</taxon>
    </lineage>
</organism>
<dbReference type="Proteomes" id="UP000299102">
    <property type="component" value="Unassembled WGS sequence"/>
</dbReference>
<protein>
    <submittedName>
        <fullName evidence="1">Uncharacterized protein</fullName>
    </submittedName>
</protein>
<evidence type="ECO:0000313" key="2">
    <source>
        <dbReference type="Proteomes" id="UP000299102"/>
    </source>
</evidence>
<accession>A0A4C1UF16</accession>
<name>A0A4C1UF16_EUMVA</name>